<dbReference type="EMBL" id="JARGDH010000093">
    <property type="protein sequence ID" value="KAL0263840.1"/>
    <property type="molecule type" value="Genomic_DNA"/>
</dbReference>
<evidence type="ECO:0000256" key="5">
    <source>
        <dbReference type="ARBA" id="ARBA00023186"/>
    </source>
</evidence>
<dbReference type="PANTHER" id="PTHR43096:SF52">
    <property type="entry name" value="DNAJ HOMOLOG 1, MITOCHONDRIAL-RELATED"/>
    <property type="match status" value="1"/>
</dbReference>
<dbReference type="GO" id="GO:0042026">
    <property type="term" value="P:protein refolding"/>
    <property type="evidence" value="ECO:0007669"/>
    <property type="project" value="TreeGrafter"/>
</dbReference>
<feature type="zinc finger region" description="CR-type" evidence="6">
    <location>
        <begin position="139"/>
        <end position="217"/>
    </location>
</feature>
<accession>A0AAW2H633</accession>
<evidence type="ECO:0000259" key="7">
    <source>
        <dbReference type="PROSITE" id="PS50076"/>
    </source>
</evidence>
<evidence type="ECO:0000256" key="2">
    <source>
        <dbReference type="ARBA" id="ARBA00022737"/>
    </source>
</evidence>
<feature type="domain" description="J" evidence="7">
    <location>
        <begin position="4"/>
        <end position="69"/>
    </location>
</feature>
<dbReference type="InterPro" id="IPR018253">
    <property type="entry name" value="DnaJ_domain_CS"/>
</dbReference>
<dbReference type="InterPro" id="IPR036410">
    <property type="entry name" value="HSP_DnaJ_Cys-rich_dom_sf"/>
</dbReference>
<keyword evidence="3 6" id="KW-0863">Zinc-finger</keyword>
<dbReference type="NCBIfam" id="TIGR02349">
    <property type="entry name" value="DnaJ_bact"/>
    <property type="match status" value="1"/>
</dbReference>
<dbReference type="Pfam" id="PF01556">
    <property type="entry name" value="DnaJ_C"/>
    <property type="match status" value="1"/>
</dbReference>
<dbReference type="AlphaFoldDB" id="A0AAW2H633"/>
<dbReference type="SMART" id="SM00271">
    <property type="entry name" value="DnaJ"/>
    <property type="match status" value="1"/>
</dbReference>
<dbReference type="FunFam" id="1.10.287.110:FF:000034">
    <property type="entry name" value="Chaperone protein DnaJ"/>
    <property type="match status" value="1"/>
</dbReference>
<dbReference type="InterPro" id="IPR001623">
    <property type="entry name" value="DnaJ_domain"/>
</dbReference>
<evidence type="ECO:0000313" key="9">
    <source>
        <dbReference type="EMBL" id="KAL0263840.1"/>
    </source>
</evidence>
<evidence type="ECO:0000256" key="4">
    <source>
        <dbReference type="ARBA" id="ARBA00022833"/>
    </source>
</evidence>
<dbReference type="InterPro" id="IPR002939">
    <property type="entry name" value="DnaJ_C"/>
</dbReference>
<dbReference type="CDD" id="cd10747">
    <property type="entry name" value="DnaJ_C"/>
    <property type="match status" value="1"/>
</dbReference>
<dbReference type="SUPFAM" id="SSF49493">
    <property type="entry name" value="HSP40/DnaJ peptide-binding domain"/>
    <property type="match status" value="2"/>
</dbReference>
<proteinExistence type="inferred from homology"/>
<dbReference type="FunFam" id="2.60.260.20:FF:000005">
    <property type="entry name" value="Chaperone protein dnaJ 1, mitochondrial"/>
    <property type="match status" value="1"/>
</dbReference>
<dbReference type="GO" id="GO:0008270">
    <property type="term" value="F:zinc ion binding"/>
    <property type="evidence" value="ECO:0007669"/>
    <property type="project" value="UniProtKB-KW"/>
</dbReference>
<dbReference type="GO" id="GO:0031072">
    <property type="term" value="F:heat shock protein binding"/>
    <property type="evidence" value="ECO:0007669"/>
    <property type="project" value="InterPro"/>
</dbReference>
<reference evidence="9" key="1">
    <citation type="journal article" date="2024" name="Gigascience">
        <title>Chromosome-level genome of the poultry shaft louse Menopon gallinae provides insight into the host-switching and adaptive evolution of parasitic lice.</title>
        <authorList>
            <person name="Xu Y."/>
            <person name="Ma L."/>
            <person name="Liu S."/>
            <person name="Liang Y."/>
            <person name="Liu Q."/>
            <person name="He Z."/>
            <person name="Tian L."/>
            <person name="Duan Y."/>
            <person name="Cai W."/>
            <person name="Li H."/>
            <person name="Song F."/>
        </authorList>
    </citation>
    <scope>NUCLEOTIDE SEQUENCE</scope>
    <source>
        <strain evidence="9">Cailab_2023a</strain>
    </source>
</reference>
<dbReference type="InterPro" id="IPR008971">
    <property type="entry name" value="HSP40/DnaJ_pept-bd"/>
</dbReference>
<dbReference type="CDD" id="cd10719">
    <property type="entry name" value="DnaJ_zf"/>
    <property type="match status" value="1"/>
</dbReference>
<dbReference type="GO" id="GO:0051082">
    <property type="term" value="F:unfolded protein binding"/>
    <property type="evidence" value="ECO:0007669"/>
    <property type="project" value="InterPro"/>
</dbReference>
<dbReference type="Pfam" id="PF00684">
    <property type="entry name" value="DnaJ_CXXCXGXG"/>
    <property type="match status" value="1"/>
</dbReference>
<evidence type="ECO:0008006" key="10">
    <source>
        <dbReference type="Google" id="ProtNLM"/>
    </source>
</evidence>
<dbReference type="GO" id="GO:0005524">
    <property type="term" value="F:ATP binding"/>
    <property type="evidence" value="ECO:0007669"/>
    <property type="project" value="InterPro"/>
</dbReference>
<sequence>MSKDYYAILGVNKNASSEEIKKAYRALALKYHPDKNKNDKTAEQKFKEINEAYEVLKDPQKKAFYDQGGMQGGFGGFNSGGFEGFSNFNAENLNSMFGDIFSSFGDIFGERRGQAQNTAQKGRNLAYELTITLENAFNGVEKKIFIKALKACKSCKGYGSNDSKGLTDCPTCKGLGKIRNSRGFLTIEQLCSKCSGSGKIIKDPCKSCNGEGRTLQEKELLIKIPKGIASGSRMRITNEGEAGFRGAESGDLFITVHILPHKFFILRGIDIYLSASISLPTAVLGGNITIPVIDGNTIELKIPAGTQNGQRFRIAQKGMSVINKTARGNFYVDIVVDIPTNLTNEQKELFSKYFAQDLNKVNVISN</sequence>
<dbReference type="SUPFAM" id="SSF46565">
    <property type="entry name" value="Chaperone J-domain"/>
    <property type="match status" value="1"/>
</dbReference>
<keyword evidence="5" id="KW-0143">Chaperone</keyword>
<keyword evidence="2" id="KW-0677">Repeat</keyword>
<dbReference type="InterPro" id="IPR012724">
    <property type="entry name" value="DnaJ"/>
</dbReference>
<comment type="caution">
    <text evidence="9">The sequence shown here is derived from an EMBL/GenBank/DDBJ whole genome shotgun (WGS) entry which is preliminary data.</text>
</comment>
<dbReference type="FunFam" id="2.10.230.10:FF:000002">
    <property type="entry name" value="Molecular chaperone DnaJ"/>
    <property type="match status" value="1"/>
</dbReference>
<dbReference type="PANTHER" id="PTHR43096">
    <property type="entry name" value="DNAJ HOMOLOG 1, MITOCHONDRIAL-RELATED"/>
    <property type="match status" value="1"/>
</dbReference>
<dbReference type="CDD" id="cd06257">
    <property type="entry name" value="DnaJ"/>
    <property type="match status" value="1"/>
</dbReference>
<evidence type="ECO:0000256" key="6">
    <source>
        <dbReference type="PROSITE-ProRule" id="PRU00546"/>
    </source>
</evidence>
<feature type="domain" description="CR-type" evidence="8">
    <location>
        <begin position="139"/>
        <end position="217"/>
    </location>
</feature>
<dbReference type="GO" id="GO:0005737">
    <property type="term" value="C:cytoplasm"/>
    <property type="evidence" value="ECO:0007669"/>
    <property type="project" value="TreeGrafter"/>
</dbReference>
<keyword evidence="1 6" id="KW-0479">Metal-binding</keyword>
<dbReference type="Gene3D" id="2.10.230.10">
    <property type="entry name" value="Heat shock protein DnaJ, cysteine-rich domain"/>
    <property type="match status" value="1"/>
</dbReference>
<dbReference type="PROSITE" id="PS51188">
    <property type="entry name" value="ZF_CR"/>
    <property type="match status" value="1"/>
</dbReference>
<dbReference type="NCBIfam" id="NF008035">
    <property type="entry name" value="PRK10767.1"/>
    <property type="match status" value="1"/>
</dbReference>
<keyword evidence="4 6" id="KW-0862">Zinc</keyword>
<organism evidence="9">
    <name type="scientific">Menopon gallinae</name>
    <name type="common">poultry shaft louse</name>
    <dbReference type="NCBI Taxonomy" id="328185"/>
    <lineage>
        <taxon>Eukaryota</taxon>
        <taxon>Metazoa</taxon>
        <taxon>Ecdysozoa</taxon>
        <taxon>Arthropoda</taxon>
        <taxon>Hexapoda</taxon>
        <taxon>Insecta</taxon>
        <taxon>Pterygota</taxon>
        <taxon>Neoptera</taxon>
        <taxon>Paraneoptera</taxon>
        <taxon>Psocodea</taxon>
        <taxon>Troctomorpha</taxon>
        <taxon>Phthiraptera</taxon>
        <taxon>Amblycera</taxon>
        <taxon>Menoponidae</taxon>
        <taxon>Menopon</taxon>
    </lineage>
</organism>
<dbReference type="PROSITE" id="PS00636">
    <property type="entry name" value="DNAJ_1"/>
    <property type="match status" value="1"/>
</dbReference>
<dbReference type="InterPro" id="IPR001305">
    <property type="entry name" value="HSP_DnaJ_Cys-rich_dom"/>
</dbReference>
<protein>
    <recommendedName>
        <fullName evidence="10">Chaperone protein DnaJ</fullName>
    </recommendedName>
</protein>
<dbReference type="HAMAP" id="MF_01152">
    <property type="entry name" value="DnaJ"/>
    <property type="match status" value="1"/>
</dbReference>
<dbReference type="PROSITE" id="PS50076">
    <property type="entry name" value="DNAJ_2"/>
    <property type="match status" value="1"/>
</dbReference>
<dbReference type="Gene3D" id="2.60.260.20">
    <property type="entry name" value="Urease metallochaperone UreE, N-terminal domain"/>
    <property type="match status" value="2"/>
</dbReference>
<dbReference type="SUPFAM" id="SSF57938">
    <property type="entry name" value="DnaJ/Hsp40 cysteine-rich domain"/>
    <property type="match status" value="1"/>
</dbReference>
<evidence type="ECO:0000256" key="3">
    <source>
        <dbReference type="ARBA" id="ARBA00022771"/>
    </source>
</evidence>
<dbReference type="Pfam" id="PF00226">
    <property type="entry name" value="DnaJ"/>
    <property type="match status" value="1"/>
</dbReference>
<gene>
    <name evidence="9" type="ORF">PYX00_011141</name>
</gene>
<evidence type="ECO:0000256" key="1">
    <source>
        <dbReference type="ARBA" id="ARBA00022723"/>
    </source>
</evidence>
<dbReference type="Gene3D" id="1.10.287.110">
    <property type="entry name" value="DnaJ domain"/>
    <property type="match status" value="1"/>
</dbReference>
<dbReference type="GO" id="GO:0009408">
    <property type="term" value="P:response to heat"/>
    <property type="evidence" value="ECO:0007669"/>
    <property type="project" value="InterPro"/>
</dbReference>
<dbReference type="PRINTS" id="PR00625">
    <property type="entry name" value="JDOMAIN"/>
</dbReference>
<dbReference type="InterPro" id="IPR036869">
    <property type="entry name" value="J_dom_sf"/>
</dbReference>
<name>A0AAW2H633_9NEOP</name>
<evidence type="ECO:0000259" key="8">
    <source>
        <dbReference type="PROSITE" id="PS51188"/>
    </source>
</evidence>